<protein>
    <submittedName>
        <fullName evidence="7">Fructokinase</fullName>
    </submittedName>
</protein>
<evidence type="ECO:0000256" key="5">
    <source>
        <dbReference type="ARBA" id="ARBA00022840"/>
    </source>
</evidence>
<dbReference type="RefSeq" id="WP_075018076.1">
    <property type="nucleotide sequence ID" value="NZ_FODD01000045.1"/>
</dbReference>
<keyword evidence="8" id="KW-1185">Reference proteome</keyword>
<keyword evidence="2" id="KW-0808">Transferase</keyword>
<sequence>MSTTGQITVVGESLVDLVWRTGTGTVVPHPGGSPANVAIGLRRLGVPVSLITAWGDDAPGSLVAGHLAATGLDVLRAPADSGRTTVALAYVDDATGSARYDFLAAWDPRTVAVPDGTVLLHTGSLAVVVEPGAARVVEACRRLRGRPGAAVAVDLNVRPAVQPDRDAYRAAAERIAAAADIVKASEEDLAWLYPGQDPGRSARDLLALGPRLAVLTRGARGATGFVPGAEVSVPAPPTDVADTIGAGDAFQSALLAALLAPEGGTTGVRIPATAHDVEGVLRQAVVAGALATTRSGAQPPDARELRAALAANGTTAATAGTAGTTGTFGNA</sequence>
<dbReference type="GO" id="GO:0016301">
    <property type="term" value="F:kinase activity"/>
    <property type="evidence" value="ECO:0007669"/>
    <property type="project" value="UniProtKB-KW"/>
</dbReference>
<dbReference type="PROSITE" id="PS00584">
    <property type="entry name" value="PFKB_KINASES_2"/>
    <property type="match status" value="1"/>
</dbReference>
<dbReference type="InterPro" id="IPR002173">
    <property type="entry name" value="Carboh/pur_kinase_PfkB_CS"/>
</dbReference>
<dbReference type="PANTHER" id="PTHR43085:SF1">
    <property type="entry name" value="PSEUDOURIDINE KINASE-RELATED"/>
    <property type="match status" value="1"/>
</dbReference>
<evidence type="ECO:0000256" key="4">
    <source>
        <dbReference type="ARBA" id="ARBA00022777"/>
    </source>
</evidence>
<dbReference type="Proteomes" id="UP000181951">
    <property type="component" value="Unassembled WGS sequence"/>
</dbReference>
<dbReference type="AlphaFoldDB" id="A0A1H8SR77"/>
<dbReference type="STRING" id="310780.SAMN05216267_10453"/>
<evidence type="ECO:0000256" key="2">
    <source>
        <dbReference type="ARBA" id="ARBA00022679"/>
    </source>
</evidence>
<evidence type="ECO:0000259" key="6">
    <source>
        <dbReference type="Pfam" id="PF00294"/>
    </source>
</evidence>
<gene>
    <name evidence="7" type="ORF">SAMN05216267_10453</name>
</gene>
<dbReference type="GO" id="GO:0005524">
    <property type="term" value="F:ATP binding"/>
    <property type="evidence" value="ECO:0007669"/>
    <property type="project" value="UniProtKB-KW"/>
</dbReference>
<dbReference type="InterPro" id="IPR011611">
    <property type="entry name" value="PfkB_dom"/>
</dbReference>
<keyword evidence="4 7" id="KW-0418">Kinase</keyword>
<name>A0A1H8SR77_9ACTN</name>
<dbReference type="SUPFAM" id="SSF53613">
    <property type="entry name" value="Ribokinase-like"/>
    <property type="match status" value="1"/>
</dbReference>
<organism evidence="7 8">
    <name type="scientific">Actinacidiphila rubida</name>
    <dbReference type="NCBI Taxonomy" id="310780"/>
    <lineage>
        <taxon>Bacteria</taxon>
        <taxon>Bacillati</taxon>
        <taxon>Actinomycetota</taxon>
        <taxon>Actinomycetes</taxon>
        <taxon>Kitasatosporales</taxon>
        <taxon>Streptomycetaceae</taxon>
        <taxon>Actinacidiphila</taxon>
    </lineage>
</organism>
<evidence type="ECO:0000313" key="8">
    <source>
        <dbReference type="Proteomes" id="UP000181951"/>
    </source>
</evidence>
<evidence type="ECO:0000313" key="7">
    <source>
        <dbReference type="EMBL" id="SEO81075.1"/>
    </source>
</evidence>
<keyword evidence="3" id="KW-0547">Nucleotide-binding</keyword>
<reference evidence="7 8" key="1">
    <citation type="submission" date="2016-10" db="EMBL/GenBank/DDBJ databases">
        <authorList>
            <person name="de Groot N.N."/>
        </authorList>
    </citation>
    <scope>NUCLEOTIDE SEQUENCE [LARGE SCALE GENOMIC DNA]</scope>
    <source>
        <strain evidence="7 8">CGMCC 4.2026</strain>
    </source>
</reference>
<comment type="similarity">
    <text evidence="1">Belongs to the carbohydrate kinase PfkB family.</text>
</comment>
<dbReference type="Gene3D" id="3.40.1190.20">
    <property type="match status" value="1"/>
</dbReference>
<evidence type="ECO:0000256" key="3">
    <source>
        <dbReference type="ARBA" id="ARBA00022741"/>
    </source>
</evidence>
<keyword evidence="5" id="KW-0067">ATP-binding</keyword>
<dbReference type="PROSITE" id="PS00583">
    <property type="entry name" value="PFKB_KINASES_1"/>
    <property type="match status" value="1"/>
</dbReference>
<dbReference type="EMBL" id="FODD01000045">
    <property type="protein sequence ID" value="SEO81075.1"/>
    <property type="molecule type" value="Genomic_DNA"/>
</dbReference>
<dbReference type="Pfam" id="PF00294">
    <property type="entry name" value="PfkB"/>
    <property type="match status" value="1"/>
</dbReference>
<dbReference type="InterPro" id="IPR050306">
    <property type="entry name" value="PfkB_Carbo_kinase"/>
</dbReference>
<dbReference type="OrthoDB" id="9795789at2"/>
<proteinExistence type="inferred from homology"/>
<accession>A0A1H8SR77</accession>
<evidence type="ECO:0000256" key="1">
    <source>
        <dbReference type="ARBA" id="ARBA00010688"/>
    </source>
</evidence>
<dbReference type="PANTHER" id="PTHR43085">
    <property type="entry name" value="HEXOKINASE FAMILY MEMBER"/>
    <property type="match status" value="1"/>
</dbReference>
<dbReference type="InterPro" id="IPR029056">
    <property type="entry name" value="Ribokinase-like"/>
</dbReference>
<feature type="domain" description="Carbohydrate kinase PfkB" evidence="6">
    <location>
        <begin position="7"/>
        <end position="300"/>
    </location>
</feature>